<evidence type="ECO:0000313" key="1">
    <source>
        <dbReference type="EMBL" id="GFY73994.1"/>
    </source>
</evidence>
<accession>A0A8X6YQR1</accession>
<name>A0A8X6YQR1_9ARAC</name>
<dbReference type="Proteomes" id="UP000886998">
    <property type="component" value="Unassembled WGS sequence"/>
</dbReference>
<comment type="caution">
    <text evidence="1">The sequence shown here is derived from an EMBL/GenBank/DDBJ whole genome shotgun (WGS) entry which is preliminary data.</text>
</comment>
<gene>
    <name evidence="1" type="primary">103315421</name>
    <name evidence="1" type="ORF">TNIN_282321</name>
</gene>
<dbReference type="EMBL" id="BMAV01020502">
    <property type="protein sequence ID" value="GFY73994.1"/>
    <property type="molecule type" value="Genomic_DNA"/>
</dbReference>
<protein>
    <submittedName>
        <fullName evidence="1">Uncharacterized protein</fullName>
    </submittedName>
</protein>
<keyword evidence="2" id="KW-1185">Reference proteome</keyword>
<organism evidence="1 2">
    <name type="scientific">Trichonephila inaurata madagascariensis</name>
    <dbReference type="NCBI Taxonomy" id="2747483"/>
    <lineage>
        <taxon>Eukaryota</taxon>
        <taxon>Metazoa</taxon>
        <taxon>Ecdysozoa</taxon>
        <taxon>Arthropoda</taxon>
        <taxon>Chelicerata</taxon>
        <taxon>Arachnida</taxon>
        <taxon>Araneae</taxon>
        <taxon>Araneomorphae</taxon>
        <taxon>Entelegynae</taxon>
        <taxon>Araneoidea</taxon>
        <taxon>Nephilidae</taxon>
        <taxon>Trichonephila</taxon>
        <taxon>Trichonephila inaurata</taxon>
    </lineage>
</organism>
<sequence length="129" mass="14422">MVTICENIFIVDKPYMITANIDAADGLGNRAVGKFSHFKLNDQNRVLQVWLLFPNGVGVKARGKVAGYANEKGIGREMFPINHRSATVLRNRNRSIHAKMNNFPLKPACSLTTHKPQGGTFDEIVYKYS</sequence>
<evidence type="ECO:0000313" key="2">
    <source>
        <dbReference type="Proteomes" id="UP000886998"/>
    </source>
</evidence>
<dbReference type="AlphaFoldDB" id="A0A8X6YQR1"/>
<dbReference type="OrthoDB" id="6141723at2759"/>
<proteinExistence type="predicted"/>
<reference evidence="1" key="1">
    <citation type="submission" date="2020-08" db="EMBL/GenBank/DDBJ databases">
        <title>Multicomponent nature underlies the extraordinary mechanical properties of spider dragline silk.</title>
        <authorList>
            <person name="Kono N."/>
            <person name="Nakamura H."/>
            <person name="Mori M."/>
            <person name="Yoshida Y."/>
            <person name="Ohtoshi R."/>
            <person name="Malay A.D."/>
            <person name="Moran D.A.P."/>
            <person name="Tomita M."/>
            <person name="Numata K."/>
            <person name="Arakawa K."/>
        </authorList>
    </citation>
    <scope>NUCLEOTIDE SEQUENCE</scope>
</reference>